<reference evidence="1 2" key="1">
    <citation type="journal article" date="2015" name="Nature">
        <title>rRNA introns, odd ribosomes, and small enigmatic genomes across a large radiation of phyla.</title>
        <authorList>
            <person name="Brown C.T."/>
            <person name="Hug L.A."/>
            <person name="Thomas B.C."/>
            <person name="Sharon I."/>
            <person name="Castelle C.J."/>
            <person name="Singh A."/>
            <person name="Wilkins M.J."/>
            <person name="Williams K.H."/>
            <person name="Banfield J.F."/>
        </authorList>
    </citation>
    <scope>NUCLEOTIDE SEQUENCE [LARGE SCALE GENOMIC DNA]</scope>
</reference>
<dbReference type="STRING" id="1618490.US90_C0006G0061"/>
<dbReference type="SUPFAM" id="SSF109998">
    <property type="entry name" value="Triger factor/SurA peptide-binding domain-like"/>
    <property type="match status" value="1"/>
</dbReference>
<dbReference type="InterPro" id="IPR050245">
    <property type="entry name" value="PrsA_foldase"/>
</dbReference>
<dbReference type="InterPro" id="IPR027304">
    <property type="entry name" value="Trigger_fact/SurA_dom_sf"/>
</dbReference>
<gene>
    <name evidence="1" type="ORF">US90_C0006G0061</name>
</gene>
<proteinExistence type="predicted"/>
<protein>
    <submittedName>
        <fullName evidence="1">Foldase protein PrsA</fullName>
    </submittedName>
</protein>
<dbReference type="Proteomes" id="UP000034406">
    <property type="component" value="Unassembled WGS sequence"/>
</dbReference>
<comment type="caution">
    <text evidence="1">The sequence shown here is derived from an EMBL/GenBank/DDBJ whole genome shotgun (WGS) entry which is preliminary data.</text>
</comment>
<dbReference type="AlphaFoldDB" id="A0A0G0JSH5"/>
<evidence type="ECO:0000313" key="2">
    <source>
        <dbReference type="Proteomes" id="UP000034406"/>
    </source>
</evidence>
<organism evidence="1 2">
    <name type="scientific">Candidatus Shapirobacteria bacterium GW2011_GWE2_38_30</name>
    <dbReference type="NCBI Taxonomy" id="1618490"/>
    <lineage>
        <taxon>Bacteria</taxon>
        <taxon>Candidatus Shapironibacteriota</taxon>
    </lineage>
</organism>
<accession>A0A0G0JSH5</accession>
<name>A0A0G0JSH5_9BACT</name>
<dbReference type="PANTHER" id="PTHR47245">
    <property type="entry name" value="PEPTIDYLPROLYL ISOMERASE"/>
    <property type="match status" value="1"/>
</dbReference>
<sequence>MENKTPKKLSKATMFQLLLLALVLAVGVFAYYKYGNVAIVNGKAISRLSYIDLMEKQVGKQTLDQMVTEALILGAAEKQNITVPESEINASLSEVEAQVKAQGQTLDQALIAEGMTKDELIRQIRIQKLVEKLSGTDKAITDAEVEKFLKDNEDQLPEDSTEAELKELAVEQLESQNRSTAINAWITKAQEEATIIYR</sequence>
<dbReference type="PANTHER" id="PTHR47245:SF2">
    <property type="entry name" value="PEPTIDYL-PROLYL CIS-TRANS ISOMERASE HP_0175-RELATED"/>
    <property type="match status" value="1"/>
</dbReference>
<dbReference type="Pfam" id="PF13624">
    <property type="entry name" value="SurA_N_3"/>
    <property type="match status" value="1"/>
</dbReference>
<dbReference type="Gene3D" id="1.10.4030.10">
    <property type="entry name" value="Porin chaperone SurA, peptide-binding domain"/>
    <property type="match status" value="1"/>
</dbReference>
<dbReference type="EMBL" id="LBUT01000006">
    <property type="protein sequence ID" value="KKQ70508.1"/>
    <property type="molecule type" value="Genomic_DNA"/>
</dbReference>
<evidence type="ECO:0000313" key="1">
    <source>
        <dbReference type="EMBL" id="KKQ70508.1"/>
    </source>
</evidence>